<organism evidence="6 7">
    <name type="scientific">Qingshengfaniella alkalisoli</name>
    <dbReference type="NCBI Taxonomy" id="2599296"/>
    <lineage>
        <taxon>Bacteria</taxon>
        <taxon>Pseudomonadati</taxon>
        <taxon>Pseudomonadota</taxon>
        <taxon>Alphaproteobacteria</taxon>
        <taxon>Rhodobacterales</taxon>
        <taxon>Paracoccaceae</taxon>
        <taxon>Qingshengfaniella</taxon>
    </lineage>
</organism>
<protein>
    <submittedName>
        <fullName evidence="6">ShlB/FhaC/HecB family hemolysin secretion/activation protein</fullName>
    </submittedName>
</protein>
<dbReference type="PANTHER" id="PTHR34597">
    <property type="entry name" value="SLR1661 PROTEIN"/>
    <property type="match status" value="1"/>
</dbReference>
<dbReference type="Pfam" id="PF08479">
    <property type="entry name" value="POTRA_2"/>
    <property type="match status" value="1"/>
</dbReference>
<gene>
    <name evidence="6" type="ORF">FPZ52_14655</name>
</gene>
<dbReference type="Gene3D" id="3.10.20.310">
    <property type="entry name" value="membrane protein fhac"/>
    <property type="match status" value="1"/>
</dbReference>
<evidence type="ECO:0000259" key="5">
    <source>
        <dbReference type="Pfam" id="PF08479"/>
    </source>
</evidence>
<feature type="domain" description="Haemolysin activator HlyB C-terminal" evidence="4">
    <location>
        <begin position="229"/>
        <end position="548"/>
    </location>
</feature>
<dbReference type="Pfam" id="PF03865">
    <property type="entry name" value="ShlB"/>
    <property type="match status" value="1"/>
</dbReference>
<evidence type="ECO:0000259" key="4">
    <source>
        <dbReference type="Pfam" id="PF03865"/>
    </source>
</evidence>
<keyword evidence="2" id="KW-0812">Transmembrane</keyword>
<keyword evidence="1" id="KW-0472">Membrane</keyword>
<dbReference type="InterPro" id="IPR005565">
    <property type="entry name" value="Hemolysn_activator_HlyB_C"/>
</dbReference>
<keyword evidence="7" id="KW-1185">Reference proteome</keyword>
<keyword evidence="6" id="KW-0614">Plasmid</keyword>
<evidence type="ECO:0000256" key="2">
    <source>
        <dbReference type="ARBA" id="ARBA00022692"/>
    </source>
</evidence>
<reference evidence="6 7" key="1">
    <citation type="submission" date="2019-07" db="EMBL/GenBank/DDBJ databases">
        <title>Litoreibacter alkalisoli sp. nov., isolated from saline-alkaline soil.</title>
        <authorList>
            <person name="Wang S."/>
            <person name="Xu L."/>
            <person name="Xing Y.-T."/>
            <person name="Sun J.-Q."/>
        </authorList>
    </citation>
    <scope>NUCLEOTIDE SEQUENCE [LARGE SCALE GENOMIC DNA]</scope>
    <source>
        <strain evidence="6 7">LN3S51</strain>
        <plasmid evidence="6 7">unnamed2</plasmid>
    </source>
</reference>
<sequence>MEGFVPGLRSVKREAGLAAIARGRSVALIMLILPGLAQAQTASQITPDSFEPPLPRVSGSVDFSGQAGLQAPAGADQLSVTISGVDITGELPSLEPAGQRLRDKLVGGPVPVSDIFAASSALEAEYARKGYVLARVVLPAQSLRDGGRLRLVVVNGYVERIDSSGVPPEVAGRIAEVTTPLVGKRGLKIGEIERRLLTAGDTAGVSLRSALSPGSASGATVLTLDGDFDPVSGFIGLDNTLAEELGTWSLSAGVDVNSALGLGETLYLRMSGYPGEPFSDAGLFADEPRTRTIAGGAIVPVGIDGMTINIEGTKSQTAPDPDEDLRTTSDFERLSLRLRYPWIRTRALTLSSEVIFDAQSEDVYLVTPDDKFTLSSDAVRVLRLAGDANWLSEAGQFAAGRAILSFGLDAFGARGEDDATLAKPLSRQGADAEFTKLELSGQFSQPLPANLGLTVSGRAQTSFGDPLVTSEQFGVASLQELSAFDSGTLYGDSGWMLRGDLQAPRDFGRPGAALLITPYVFGAAGQLFLEEPTALEEETTNVSTVGVGVEIYRGLGNYFSDASLTLEAARGFRDDGGDDEDRFTLVGSIRF</sequence>
<evidence type="ECO:0000313" key="6">
    <source>
        <dbReference type="EMBL" id="QDY70937.1"/>
    </source>
</evidence>
<dbReference type="OrthoDB" id="7497550at2"/>
<feature type="domain" description="Polypeptide-transport-associated ShlB-type" evidence="5">
    <location>
        <begin position="82"/>
        <end position="156"/>
    </location>
</feature>
<geneLocation type="plasmid" evidence="6 7">
    <name>unnamed2</name>
</geneLocation>
<dbReference type="InterPro" id="IPR051544">
    <property type="entry name" value="TPS_OM_transporter"/>
</dbReference>
<proteinExistence type="predicted"/>
<dbReference type="InterPro" id="IPR013686">
    <property type="entry name" value="Polypept-transport_assoc_ShlB"/>
</dbReference>
<dbReference type="GO" id="GO:0046819">
    <property type="term" value="P:protein secretion by the type V secretion system"/>
    <property type="evidence" value="ECO:0007669"/>
    <property type="project" value="TreeGrafter"/>
</dbReference>
<evidence type="ECO:0000313" key="7">
    <source>
        <dbReference type="Proteomes" id="UP000318483"/>
    </source>
</evidence>
<dbReference type="AlphaFoldDB" id="A0A5B8J9C1"/>
<dbReference type="Gene3D" id="2.40.160.50">
    <property type="entry name" value="membrane protein fhac: a member of the omp85/tpsb transporter family"/>
    <property type="match status" value="1"/>
</dbReference>
<evidence type="ECO:0000256" key="3">
    <source>
        <dbReference type="ARBA" id="ARBA00023237"/>
    </source>
</evidence>
<dbReference type="EMBL" id="CP042263">
    <property type="protein sequence ID" value="QDY70937.1"/>
    <property type="molecule type" value="Genomic_DNA"/>
</dbReference>
<evidence type="ECO:0000256" key="1">
    <source>
        <dbReference type="ARBA" id="ARBA00022452"/>
    </source>
</evidence>
<name>A0A5B8J9C1_9RHOB</name>
<keyword evidence="3" id="KW-0998">Cell outer membrane</keyword>
<accession>A0A5B8J9C1</accession>
<dbReference type="PANTHER" id="PTHR34597:SF6">
    <property type="entry name" value="BLR6126 PROTEIN"/>
    <property type="match status" value="1"/>
</dbReference>
<dbReference type="GO" id="GO:0008320">
    <property type="term" value="F:protein transmembrane transporter activity"/>
    <property type="evidence" value="ECO:0007669"/>
    <property type="project" value="TreeGrafter"/>
</dbReference>
<dbReference type="KEGG" id="lit:FPZ52_14655"/>
<keyword evidence="1" id="KW-1134">Transmembrane beta strand</keyword>
<dbReference type="Proteomes" id="UP000318483">
    <property type="component" value="Plasmid unnamed2"/>
</dbReference>
<dbReference type="GO" id="GO:0098046">
    <property type="term" value="C:type V protein secretion system complex"/>
    <property type="evidence" value="ECO:0007669"/>
    <property type="project" value="TreeGrafter"/>
</dbReference>